<dbReference type="AlphaFoldDB" id="A0A084VAK2"/>
<dbReference type="Proteomes" id="UP000030765">
    <property type="component" value="Unassembled WGS sequence"/>
</dbReference>
<dbReference type="GO" id="GO:0003724">
    <property type="term" value="F:RNA helicase activity"/>
    <property type="evidence" value="ECO:0007669"/>
    <property type="project" value="TreeGrafter"/>
</dbReference>
<dbReference type="GO" id="GO:0005829">
    <property type="term" value="C:cytosol"/>
    <property type="evidence" value="ECO:0007669"/>
    <property type="project" value="TreeGrafter"/>
</dbReference>
<dbReference type="EnsemblMetazoa" id="ASIC000811-RA">
    <property type="protein sequence ID" value="ASIC000811-PA"/>
    <property type="gene ID" value="ASIC000811"/>
</dbReference>
<dbReference type="Gene3D" id="3.40.50.300">
    <property type="entry name" value="P-loop containing nucleotide triphosphate hydrolases"/>
    <property type="match status" value="2"/>
</dbReference>
<dbReference type="SMART" id="SM00487">
    <property type="entry name" value="DEXDc"/>
    <property type="match status" value="1"/>
</dbReference>
<keyword evidence="1" id="KW-0547">Nucleotide-binding</keyword>
<dbReference type="VEuPathDB" id="VectorBase:ASIS008223"/>
<reference evidence="7 9" key="1">
    <citation type="journal article" date="2014" name="BMC Genomics">
        <title>Genome sequence of Anopheles sinensis provides insight into genetics basis of mosquito competence for malaria parasites.</title>
        <authorList>
            <person name="Zhou D."/>
            <person name="Zhang D."/>
            <person name="Ding G."/>
            <person name="Shi L."/>
            <person name="Hou Q."/>
            <person name="Ye Y."/>
            <person name="Xu Y."/>
            <person name="Zhou H."/>
            <person name="Xiong C."/>
            <person name="Li S."/>
            <person name="Yu J."/>
            <person name="Hong S."/>
            <person name="Yu X."/>
            <person name="Zou P."/>
            <person name="Chen C."/>
            <person name="Chang X."/>
            <person name="Wang W."/>
            <person name="Lv Y."/>
            <person name="Sun Y."/>
            <person name="Ma L."/>
            <person name="Shen B."/>
            <person name="Zhu C."/>
        </authorList>
    </citation>
    <scope>NUCLEOTIDE SEQUENCE [LARGE SCALE GENOMIC DNA]</scope>
</reference>
<evidence type="ECO:0000256" key="3">
    <source>
        <dbReference type="ARBA" id="ARBA00022806"/>
    </source>
</evidence>
<keyword evidence="2" id="KW-0378">Hydrolase</keyword>
<dbReference type="OrthoDB" id="10256233at2759"/>
<dbReference type="SMART" id="SM00490">
    <property type="entry name" value="HELICc"/>
    <property type="match status" value="1"/>
</dbReference>
<dbReference type="VEuPathDB" id="VectorBase:ASIC000811"/>
<keyword evidence="3" id="KW-0347">Helicase</keyword>
<dbReference type="CDD" id="cd18787">
    <property type="entry name" value="SF2_C_DEAD"/>
    <property type="match status" value="1"/>
</dbReference>
<dbReference type="STRING" id="74873.A0A084VAK2"/>
<dbReference type="PROSITE" id="PS51194">
    <property type="entry name" value="HELICASE_CTER"/>
    <property type="match status" value="1"/>
</dbReference>
<dbReference type="PANTHER" id="PTHR47959">
    <property type="entry name" value="ATP-DEPENDENT RNA HELICASE RHLE-RELATED"/>
    <property type="match status" value="1"/>
</dbReference>
<dbReference type="SUPFAM" id="SSF52540">
    <property type="entry name" value="P-loop containing nucleoside triphosphate hydrolases"/>
    <property type="match status" value="1"/>
</dbReference>
<evidence type="ECO:0000256" key="4">
    <source>
        <dbReference type="ARBA" id="ARBA00022840"/>
    </source>
</evidence>
<evidence type="ECO:0000256" key="2">
    <source>
        <dbReference type="ARBA" id="ARBA00022801"/>
    </source>
</evidence>
<dbReference type="Pfam" id="PF00270">
    <property type="entry name" value="DEAD"/>
    <property type="match status" value="1"/>
</dbReference>
<gene>
    <name evidence="7" type="ORF">ZHAS_00000811</name>
</gene>
<dbReference type="EMBL" id="ATLV01004128">
    <property type="status" value="NOT_ANNOTATED_CDS"/>
    <property type="molecule type" value="Genomic_DNA"/>
</dbReference>
<organism evidence="7">
    <name type="scientific">Anopheles sinensis</name>
    <name type="common">Mosquito</name>
    <dbReference type="NCBI Taxonomy" id="74873"/>
    <lineage>
        <taxon>Eukaryota</taxon>
        <taxon>Metazoa</taxon>
        <taxon>Ecdysozoa</taxon>
        <taxon>Arthropoda</taxon>
        <taxon>Hexapoda</taxon>
        <taxon>Insecta</taxon>
        <taxon>Pterygota</taxon>
        <taxon>Neoptera</taxon>
        <taxon>Endopterygota</taxon>
        <taxon>Diptera</taxon>
        <taxon>Nematocera</taxon>
        <taxon>Culicoidea</taxon>
        <taxon>Culicidae</taxon>
        <taxon>Anophelinae</taxon>
        <taxon>Anopheles</taxon>
    </lineage>
</organism>
<dbReference type="InterPro" id="IPR011545">
    <property type="entry name" value="DEAD/DEAH_box_helicase_dom"/>
</dbReference>
<dbReference type="InterPro" id="IPR027417">
    <property type="entry name" value="P-loop_NTPase"/>
</dbReference>
<dbReference type="PROSITE" id="PS51192">
    <property type="entry name" value="HELICASE_ATP_BIND_1"/>
    <property type="match status" value="1"/>
</dbReference>
<name>A0A084VAK2_ANOSI</name>
<reference evidence="8" key="2">
    <citation type="submission" date="2020-05" db="UniProtKB">
        <authorList>
            <consortium name="EnsemblMetazoa"/>
        </authorList>
    </citation>
    <scope>IDENTIFICATION</scope>
</reference>
<accession>A0A084VAK2</accession>
<proteinExistence type="predicted"/>
<dbReference type="InterPro" id="IPR001650">
    <property type="entry name" value="Helicase_C-like"/>
</dbReference>
<evidence type="ECO:0000313" key="8">
    <source>
        <dbReference type="EnsemblMetazoa" id="ASIC000811-PA"/>
    </source>
</evidence>
<dbReference type="CDD" id="cd17948">
    <property type="entry name" value="DEADc_DDX28"/>
    <property type="match status" value="1"/>
</dbReference>
<dbReference type="OMA" id="NGDMLMK"/>
<evidence type="ECO:0000313" key="9">
    <source>
        <dbReference type="Proteomes" id="UP000030765"/>
    </source>
</evidence>
<protein>
    <submittedName>
        <fullName evidence="7 8">Uncharacterized protein</fullName>
    </submittedName>
</protein>
<sequence length="526" mass="58885">MAFPLGGPFVSKAMKKFVKVSFSFGRYFSTHPSPLASAIAQPIPVITCKRQPFNLYQHDLPADAGRVKLGDLPLASDGWRHRKSNGDYFIIHPMQQAYEAYALSKGTFNELGIRDTLVENLKKQHVLFPTQYQVEGIQTVLDGSHSLLAAETGCGKTYTYLLPILEQILRRKLNAKQREFNTPLVLIITPGRELAQQIGNVAKSLTEGLGITTRVVLGGRTKQQMLNPSFEDIDILVASFGAISKLVTSGIYRMEEIRYVVLDEADTLLDDSFNSKLLHLMKRFPFHKNHLQDLAESIRGTQLILAAATMPSNMEELLSKLINVATIEQVISPNLHRLMCHVTQRFMRVRKSDRPQILLDLVHNDRKRNVSTIIFSNKTPACDFVSLHLNGHGYPCVNLNGDMILKLRLGQFEKFQQAEVNILSTTDVASRGLNTIRAAHVINFDFPLYTADYIHRVGRIGRIGSRSDCLVTNLVSSQAEIGAVQRLEHAARTTSPLRNVDANVKGIIRRNILKRIEAQEGGPMKV</sequence>
<dbReference type="PANTHER" id="PTHR47959:SF13">
    <property type="entry name" value="ATP-DEPENDENT RNA HELICASE RHLE"/>
    <property type="match status" value="1"/>
</dbReference>
<dbReference type="Pfam" id="PF00271">
    <property type="entry name" value="Helicase_C"/>
    <property type="match status" value="1"/>
</dbReference>
<dbReference type="GO" id="GO:0003676">
    <property type="term" value="F:nucleic acid binding"/>
    <property type="evidence" value="ECO:0007669"/>
    <property type="project" value="InterPro"/>
</dbReference>
<feature type="domain" description="Helicase ATP-binding" evidence="5">
    <location>
        <begin position="137"/>
        <end position="328"/>
    </location>
</feature>
<feature type="domain" description="Helicase C-terminal" evidence="6">
    <location>
        <begin position="341"/>
        <end position="508"/>
    </location>
</feature>
<dbReference type="EMBL" id="KE524190">
    <property type="protein sequence ID" value="KFB34996.1"/>
    <property type="molecule type" value="Genomic_DNA"/>
</dbReference>
<evidence type="ECO:0000256" key="1">
    <source>
        <dbReference type="ARBA" id="ARBA00022741"/>
    </source>
</evidence>
<evidence type="ECO:0000313" key="7">
    <source>
        <dbReference type="EMBL" id="KFB34996.1"/>
    </source>
</evidence>
<evidence type="ECO:0000259" key="5">
    <source>
        <dbReference type="PROSITE" id="PS51192"/>
    </source>
</evidence>
<keyword evidence="9" id="KW-1185">Reference proteome</keyword>
<dbReference type="InterPro" id="IPR014001">
    <property type="entry name" value="Helicase_ATP-bd"/>
</dbReference>
<dbReference type="GO" id="GO:0016787">
    <property type="term" value="F:hydrolase activity"/>
    <property type="evidence" value="ECO:0007669"/>
    <property type="project" value="UniProtKB-KW"/>
</dbReference>
<keyword evidence="4" id="KW-0067">ATP-binding</keyword>
<dbReference type="GO" id="GO:0005524">
    <property type="term" value="F:ATP binding"/>
    <property type="evidence" value="ECO:0007669"/>
    <property type="project" value="UniProtKB-KW"/>
</dbReference>
<dbReference type="InterPro" id="IPR050079">
    <property type="entry name" value="DEAD_box_RNA_helicase"/>
</dbReference>
<evidence type="ECO:0000259" key="6">
    <source>
        <dbReference type="PROSITE" id="PS51194"/>
    </source>
</evidence>